<keyword evidence="4" id="KW-1185">Reference proteome</keyword>
<gene>
    <name evidence="3" type="ORF">HannXRQ_Chr11g0321701</name>
    <name evidence="2" type="ORF">HanXRQr2_Chr11g0468231</name>
</gene>
<evidence type="ECO:0000313" key="4">
    <source>
        <dbReference type="Proteomes" id="UP000215914"/>
    </source>
</evidence>
<protein>
    <submittedName>
        <fullName evidence="3">Uncharacterized protein</fullName>
    </submittedName>
</protein>
<evidence type="ECO:0000313" key="2">
    <source>
        <dbReference type="EMBL" id="KAF5780104.1"/>
    </source>
</evidence>
<organism evidence="3 4">
    <name type="scientific">Helianthus annuus</name>
    <name type="common">Common sunflower</name>
    <dbReference type="NCBI Taxonomy" id="4232"/>
    <lineage>
        <taxon>Eukaryota</taxon>
        <taxon>Viridiplantae</taxon>
        <taxon>Streptophyta</taxon>
        <taxon>Embryophyta</taxon>
        <taxon>Tracheophyta</taxon>
        <taxon>Spermatophyta</taxon>
        <taxon>Magnoliopsida</taxon>
        <taxon>eudicotyledons</taxon>
        <taxon>Gunneridae</taxon>
        <taxon>Pentapetalae</taxon>
        <taxon>asterids</taxon>
        <taxon>campanulids</taxon>
        <taxon>Asterales</taxon>
        <taxon>Asteraceae</taxon>
        <taxon>Asteroideae</taxon>
        <taxon>Heliantheae alliance</taxon>
        <taxon>Heliantheae</taxon>
        <taxon>Helianthus</taxon>
    </lineage>
</organism>
<accession>A0A251T6E4</accession>
<reference evidence="3" key="2">
    <citation type="submission" date="2017-02" db="EMBL/GenBank/DDBJ databases">
        <title>Sunflower complete genome.</title>
        <authorList>
            <person name="Langlade N."/>
            <person name="Munos S."/>
        </authorList>
    </citation>
    <scope>NUCLEOTIDE SEQUENCE [LARGE SCALE GENOMIC DNA]</scope>
    <source>
        <tissue evidence="3">Leaves</tissue>
    </source>
</reference>
<keyword evidence="1" id="KW-0732">Signal</keyword>
<dbReference type="Gramene" id="mRNA:HanXRQr2_Chr11g0468231">
    <property type="protein sequence ID" value="mRNA:HanXRQr2_Chr11g0468231"/>
    <property type="gene ID" value="HanXRQr2_Chr11g0468231"/>
</dbReference>
<sequence length="70" mass="7864">MKLSGVTLFLILLSLFLITSEGRKLQSSPQPVINDPSGPMNKTIEENHRYLLQSGGCWQCWEDEHGPPPK</sequence>
<reference evidence="2 4" key="1">
    <citation type="journal article" date="2017" name="Nature">
        <title>The sunflower genome provides insights into oil metabolism, flowering and Asterid evolution.</title>
        <authorList>
            <person name="Badouin H."/>
            <person name="Gouzy J."/>
            <person name="Grassa C.J."/>
            <person name="Murat F."/>
            <person name="Staton S.E."/>
            <person name="Cottret L."/>
            <person name="Lelandais-Briere C."/>
            <person name="Owens G.L."/>
            <person name="Carrere S."/>
            <person name="Mayjonade B."/>
            <person name="Legrand L."/>
            <person name="Gill N."/>
            <person name="Kane N.C."/>
            <person name="Bowers J.E."/>
            <person name="Hubner S."/>
            <person name="Bellec A."/>
            <person name="Berard A."/>
            <person name="Berges H."/>
            <person name="Blanchet N."/>
            <person name="Boniface M.C."/>
            <person name="Brunel D."/>
            <person name="Catrice O."/>
            <person name="Chaidir N."/>
            <person name="Claudel C."/>
            <person name="Donnadieu C."/>
            <person name="Faraut T."/>
            <person name="Fievet G."/>
            <person name="Helmstetter N."/>
            <person name="King M."/>
            <person name="Knapp S.J."/>
            <person name="Lai Z."/>
            <person name="Le Paslier M.C."/>
            <person name="Lippi Y."/>
            <person name="Lorenzon L."/>
            <person name="Mandel J.R."/>
            <person name="Marage G."/>
            <person name="Marchand G."/>
            <person name="Marquand E."/>
            <person name="Bret-Mestries E."/>
            <person name="Morien E."/>
            <person name="Nambeesan S."/>
            <person name="Nguyen T."/>
            <person name="Pegot-Espagnet P."/>
            <person name="Pouilly N."/>
            <person name="Raftis F."/>
            <person name="Sallet E."/>
            <person name="Schiex T."/>
            <person name="Thomas J."/>
            <person name="Vandecasteele C."/>
            <person name="Vares D."/>
            <person name="Vear F."/>
            <person name="Vautrin S."/>
            <person name="Crespi M."/>
            <person name="Mangin B."/>
            <person name="Burke J.M."/>
            <person name="Salse J."/>
            <person name="Munos S."/>
            <person name="Vincourt P."/>
            <person name="Rieseberg L.H."/>
            <person name="Langlade N.B."/>
        </authorList>
    </citation>
    <scope>NUCLEOTIDE SEQUENCE [LARGE SCALE GENOMIC DNA]</scope>
    <source>
        <strain evidence="4">cv. SF193</strain>
        <tissue evidence="2">Leaves</tissue>
    </source>
</reference>
<evidence type="ECO:0000313" key="3">
    <source>
        <dbReference type="EMBL" id="OTG06658.1"/>
    </source>
</evidence>
<dbReference type="InParanoid" id="A0A251T6E4"/>
<feature type="signal peptide" evidence="1">
    <location>
        <begin position="1"/>
        <end position="22"/>
    </location>
</feature>
<dbReference type="AlphaFoldDB" id="A0A251T6E4"/>
<dbReference type="EMBL" id="MNCJ02000326">
    <property type="protein sequence ID" value="KAF5780104.1"/>
    <property type="molecule type" value="Genomic_DNA"/>
</dbReference>
<dbReference type="Proteomes" id="UP000215914">
    <property type="component" value="Chromosome 11"/>
</dbReference>
<reference evidence="2" key="3">
    <citation type="submission" date="2020-06" db="EMBL/GenBank/DDBJ databases">
        <title>Helianthus annuus Genome sequencing and assembly Release 2.</title>
        <authorList>
            <person name="Gouzy J."/>
            <person name="Langlade N."/>
            <person name="Munos S."/>
        </authorList>
    </citation>
    <scope>NUCLEOTIDE SEQUENCE</scope>
    <source>
        <tissue evidence="2">Leaves</tissue>
    </source>
</reference>
<name>A0A251T6E4_HELAN</name>
<dbReference type="EMBL" id="CM007900">
    <property type="protein sequence ID" value="OTG06658.1"/>
    <property type="molecule type" value="Genomic_DNA"/>
</dbReference>
<proteinExistence type="predicted"/>
<feature type="chain" id="PRO_5012852154" evidence="1">
    <location>
        <begin position="23"/>
        <end position="70"/>
    </location>
</feature>
<evidence type="ECO:0000256" key="1">
    <source>
        <dbReference type="SAM" id="SignalP"/>
    </source>
</evidence>